<feature type="region of interest" description="Disordered" evidence="4">
    <location>
        <begin position="311"/>
        <end position="333"/>
    </location>
</feature>
<dbReference type="PANTHER" id="PTHR44129">
    <property type="entry name" value="WD REPEAT-CONTAINING PROTEIN POP1"/>
    <property type="match status" value="1"/>
</dbReference>
<feature type="domain" description="T6SS Phospholipase effector Tle1-like catalytic" evidence="5">
    <location>
        <begin position="37"/>
        <end position="369"/>
    </location>
</feature>
<organism evidence="6 7">
    <name type="scientific">Gymnopilus dilepis</name>
    <dbReference type="NCBI Taxonomy" id="231916"/>
    <lineage>
        <taxon>Eukaryota</taxon>
        <taxon>Fungi</taxon>
        <taxon>Dikarya</taxon>
        <taxon>Basidiomycota</taxon>
        <taxon>Agaricomycotina</taxon>
        <taxon>Agaricomycetes</taxon>
        <taxon>Agaricomycetidae</taxon>
        <taxon>Agaricales</taxon>
        <taxon>Agaricineae</taxon>
        <taxon>Hymenogastraceae</taxon>
        <taxon>Gymnopilus</taxon>
    </lineage>
</organism>
<dbReference type="PROSITE" id="PS50082">
    <property type="entry name" value="WD_REPEATS_2"/>
    <property type="match status" value="7"/>
</dbReference>
<feature type="repeat" description="WD" evidence="3">
    <location>
        <begin position="850"/>
        <end position="891"/>
    </location>
</feature>
<dbReference type="Pfam" id="PF09994">
    <property type="entry name" value="T6SS_Tle1-like_cat"/>
    <property type="match status" value="1"/>
</dbReference>
<dbReference type="AlphaFoldDB" id="A0A409VUN4"/>
<comment type="caution">
    <text evidence="6">The sequence shown here is derived from an EMBL/GenBank/DDBJ whole genome shotgun (WGS) entry which is preliminary data.</text>
</comment>
<dbReference type="InterPro" id="IPR019775">
    <property type="entry name" value="WD40_repeat_CS"/>
</dbReference>
<dbReference type="InterPro" id="IPR018712">
    <property type="entry name" value="Tle1-like_cat"/>
</dbReference>
<feature type="repeat" description="WD" evidence="3">
    <location>
        <begin position="722"/>
        <end position="763"/>
    </location>
</feature>
<dbReference type="SUPFAM" id="SSF50978">
    <property type="entry name" value="WD40 repeat-like"/>
    <property type="match status" value="1"/>
</dbReference>
<feature type="compositionally biased region" description="Polar residues" evidence="4">
    <location>
        <begin position="311"/>
        <end position="326"/>
    </location>
</feature>
<dbReference type="InterPro" id="IPR001680">
    <property type="entry name" value="WD40_rpt"/>
</dbReference>
<dbReference type="SMART" id="SM00320">
    <property type="entry name" value="WD40"/>
    <property type="match status" value="7"/>
</dbReference>
<keyword evidence="7" id="KW-1185">Reference proteome</keyword>
<feature type="repeat" description="WD" evidence="3">
    <location>
        <begin position="646"/>
        <end position="678"/>
    </location>
</feature>
<feature type="repeat" description="WD" evidence="3">
    <location>
        <begin position="807"/>
        <end position="848"/>
    </location>
</feature>
<dbReference type="InterPro" id="IPR020472">
    <property type="entry name" value="WD40_PAC1"/>
</dbReference>
<evidence type="ECO:0000256" key="3">
    <source>
        <dbReference type="PROSITE-ProRule" id="PRU00221"/>
    </source>
</evidence>
<feature type="repeat" description="WD" evidence="3">
    <location>
        <begin position="679"/>
        <end position="720"/>
    </location>
</feature>
<name>A0A409VUN4_9AGAR</name>
<proteinExistence type="predicted"/>
<feature type="region of interest" description="Disordered" evidence="4">
    <location>
        <begin position="802"/>
        <end position="821"/>
    </location>
</feature>
<feature type="repeat" description="WD" evidence="3">
    <location>
        <begin position="893"/>
        <end position="928"/>
    </location>
</feature>
<dbReference type="OrthoDB" id="538223at2759"/>
<dbReference type="InterPro" id="IPR015943">
    <property type="entry name" value="WD40/YVTN_repeat-like_dom_sf"/>
</dbReference>
<evidence type="ECO:0000256" key="2">
    <source>
        <dbReference type="ARBA" id="ARBA00022737"/>
    </source>
</evidence>
<dbReference type="PROSITE" id="PS00678">
    <property type="entry name" value="WD_REPEATS_1"/>
    <property type="match status" value="5"/>
</dbReference>
<dbReference type="PROSITE" id="PS50294">
    <property type="entry name" value="WD_REPEATS_REGION"/>
    <property type="match status" value="6"/>
</dbReference>
<feature type="repeat" description="WD" evidence="3">
    <location>
        <begin position="765"/>
        <end position="797"/>
    </location>
</feature>
<sequence>MEENSKAKQTEDFKENAKAEILRLFAMECGCDMNGRCLVVSIDGTSNQFGEKNTNVIELYHLICKDDEDKQLTWYNSGIGTYARPSWKSVDYYKQVIGHKVDLAIAWNFEKTILGAYRWLSDNYRKGDRIFLFGFSRGAFQIRALSGMIHKVGLIYKGNELQIPFAYELYADPMSDEKTVREVGDSGKVVMTSMAERFKRAFSREDVKVHFVGAWDTVSSIGLTRGKKQLPFTTDGMKHVCYFRHALALDERRVKFLPEYAYGGSTLGPGGQEETETDPNPCSHLLREDEALSGKPNSVVDLKTTADSPIIGTNDSNAVATGSKTVQPPKRRRQQVKEVWFAGTHSDIGGGNVENATMDRSRPSLRWMVFEAEAVGLRTKGFKGELSSKDLIEVRESLTWIWRPFEFIPFPRLTFSREKGGNRTTFKPHLGKGRKIHPGQRIHASLTLAKRDLDETRTQRFIKAVLLRLPFWLMLQALKRFRSLTQQRRYTPKARPSKDMSFSWEFIGLSDMREWLEFDVYDEIDEAIVKFLEEEHDSAVALGCLDNTRISGHGRQPLYDRLISVLSDASSQVTADKKYRLLSAVMDILRRPHSGEYFLKLTQPTVVSHFLDQLRQDERYDSAKLKTFIHEFTDRCISVMEGGGMSMAYSNDGQRIVFGSAGGAIHVWNVETGEAEGLFRGYTEPIVSVALSPDGKCIVSGSGDKTIRLWDVKTGKQIGKPLEGHTDWVWSVAFSPDGSRIASGSSDKTVRLWDATTGEPIGTPMMSHDGGVYSVAFSPDGRHVASGSNDDTVRLWDTTGQPVGEPLRGHTSSVESAAFSPDGKHLVSGSWDRTIRLWNLESGEQDGRPFEGHTDLILSVAFSPDGKRIVSGSFDETVRLWNVETREEEGPPLRGHTESIWSVAFSPDGKHVASSSLDHTVRIWDLKI</sequence>
<protein>
    <recommendedName>
        <fullName evidence="5">T6SS Phospholipase effector Tle1-like catalytic domain-containing protein</fullName>
    </recommendedName>
</protein>
<dbReference type="Gene3D" id="2.130.10.10">
    <property type="entry name" value="YVTN repeat-like/Quinoprotein amine dehydrogenase"/>
    <property type="match status" value="3"/>
</dbReference>
<dbReference type="PRINTS" id="PR00320">
    <property type="entry name" value="GPROTEINBRPT"/>
</dbReference>
<evidence type="ECO:0000313" key="7">
    <source>
        <dbReference type="Proteomes" id="UP000284706"/>
    </source>
</evidence>
<evidence type="ECO:0000313" key="6">
    <source>
        <dbReference type="EMBL" id="PPQ69959.1"/>
    </source>
</evidence>
<reference evidence="6 7" key="1">
    <citation type="journal article" date="2018" name="Evol. Lett.">
        <title>Horizontal gene cluster transfer increased hallucinogenic mushroom diversity.</title>
        <authorList>
            <person name="Reynolds H.T."/>
            <person name="Vijayakumar V."/>
            <person name="Gluck-Thaler E."/>
            <person name="Korotkin H.B."/>
            <person name="Matheny P.B."/>
            <person name="Slot J.C."/>
        </authorList>
    </citation>
    <scope>NUCLEOTIDE SEQUENCE [LARGE SCALE GENOMIC DNA]</scope>
    <source>
        <strain evidence="6 7">SRW20</strain>
    </source>
</reference>
<dbReference type="InterPro" id="IPR036322">
    <property type="entry name" value="WD40_repeat_dom_sf"/>
</dbReference>
<evidence type="ECO:0000256" key="4">
    <source>
        <dbReference type="SAM" id="MobiDB-lite"/>
    </source>
</evidence>
<keyword evidence="1 3" id="KW-0853">WD repeat</keyword>
<dbReference type="Pfam" id="PF00400">
    <property type="entry name" value="WD40"/>
    <property type="match status" value="6"/>
</dbReference>
<dbReference type="CDD" id="cd00200">
    <property type="entry name" value="WD40"/>
    <property type="match status" value="1"/>
</dbReference>
<accession>A0A409VUN4</accession>
<dbReference type="InParanoid" id="A0A409VUN4"/>
<evidence type="ECO:0000259" key="5">
    <source>
        <dbReference type="Pfam" id="PF09994"/>
    </source>
</evidence>
<gene>
    <name evidence="6" type="ORF">CVT26_013295</name>
</gene>
<dbReference type="STRING" id="231916.A0A409VUN4"/>
<keyword evidence="2" id="KW-0677">Repeat</keyword>
<dbReference type="EMBL" id="NHYE01005557">
    <property type="protein sequence ID" value="PPQ69959.1"/>
    <property type="molecule type" value="Genomic_DNA"/>
</dbReference>
<evidence type="ECO:0000256" key="1">
    <source>
        <dbReference type="ARBA" id="ARBA00022574"/>
    </source>
</evidence>
<dbReference type="Proteomes" id="UP000284706">
    <property type="component" value="Unassembled WGS sequence"/>
</dbReference>
<dbReference type="InterPro" id="IPR050349">
    <property type="entry name" value="WD_LIS1/nudF_dynein_reg"/>
</dbReference>